<reference evidence="5 6" key="1">
    <citation type="submission" date="2015-12" db="EMBL/GenBank/DDBJ databases">
        <authorList>
            <person name="Shamseldin A."/>
            <person name="Moawad H."/>
            <person name="Abd El-Rahim W.M."/>
            <person name="Sadowsky M.J."/>
        </authorList>
    </citation>
    <scope>NUCLEOTIDE SEQUENCE [LARGE SCALE GENOMIC DNA]</scope>
    <source>
        <strain evidence="5 6">JC234</strain>
    </source>
</reference>
<evidence type="ECO:0000256" key="1">
    <source>
        <dbReference type="ARBA" id="ARBA00023015"/>
    </source>
</evidence>
<dbReference type="Pfam" id="PF01638">
    <property type="entry name" value="HxlR"/>
    <property type="match status" value="1"/>
</dbReference>
<keyword evidence="1" id="KW-0805">Transcription regulation</keyword>
<evidence type="ECO:0000313" key="5">
    <source>
        <dbReference type="EMBL" id="OCW55721.1"/>
    </source>
</evidence>
<name>A0A1C1YQ88_9HYPH</name>
<proteinExistence type="predicted"/>
<evidence type="ECO:0000259" key="4">
    <source>
        <dbReference type="PROSITE" id="PS51118"/>
    </source>
</evidence>
<keyword evidence="3" id="KW-0804">Transcription</keyword>
<dbReference type="InterPro" id="IPR002577">
    <property type="entry name" value="HTH_HxlR"/>
</dbReference>
<evidence type="ECO:0000313" key="6">
    <source>
        <dbReference type="Proteomes" id="UP000094795"/>
    </source>
</evidence>
<dbReference type="PANTHER" id="PTHR33204:SF39">
    <property type="entry name" value="TRANSCRIPTIONAL REGULATORY PROTEIN"/>
    <property type="match status" value="1"/>
</dbReference>
<protein>
    <submittedName>
        <fullName evidence="5">Transcriptional regulator</fullName>
    </submittedName>
</protein>
<dbReference type="OrthoDB" id="9800350at2"/>
<gene>
    <name evidence="5" type="ORF">AWJ14_14640</name>
</gene>
<dbReference type="Gene3D" id="1.10.10.10">
    <property type="entry name" value="Winged helix-like DNA-binding domain superfamily/Winged helix DNA-binding domain"/>
    <property type="match status" value="1"/>
</dbReference>
<dbReference type="PROSITE" id="PS51118">
    <property type="entry name" value="HTH_HXLR"/>
    <property type="match status" value="1"/>
</dbReference>
<feature type="domain" description="HTH hxlR-type" evidence="4">
    <location>
        <begin position="23"/>
        <end position="121"/>
    </location>
</feature>
<keyword evidence="6" id="KW-1185">Reference proteome</keyword>
<dbReference type="PANTHER" id="PTHR33204">
    <property type="entry name" value="TRANSCRIPTIONAL REGULATOR, MARR FAMILY"/>
    <property type="match status" value="1"/>
</dbReference>
<dbReference type="InterPro" id="IPR036388">
    <property type="entry name" value="WH-like_DNA-bd_sf"/>
</dbReference>
<evidence type="ECO:0000256" key="2">
    <source>
        <dbReference type="ARBA" id="ARBA00023125"/>
    </source>
</evidence>
<dbReference type="AlphaFoldDB" id="A0A1C1YQ88"/>
<comment type="caution">
    <text evidence="5">The sequence shown here is derived from an EMBL/GenBank/DDBJ whole genome shotgun (WGS) entry which is preliminary data.</text>
</comment>
<keyword evidence="2" id="KW-0238">DNA-binding</keyword>
<dbReference type="GO" id="GO:0003677">
    <property type="term" value="F:DNA binding"/>
    <property type="evidence" value="ECO:0007669"/>
    <property type="project" value="UniProtKB-KW"/>
</dbReference>
<accession>A0A1C1YQ88</accession>
<dbReference type="SUPFAM" id="SSF46785">
    <property type="entry name" value="Winged helix' DNA-binding domain"/>
    <property type="match status" value="1"/>
</dbReference>
<dbReference type="STRING" id="1480615.AWJ14_14640"/>
<dbReference type="EMBL" id="LQZT01000049">
    <property type="protein sequence ID" value="OCW55721.1"/>
    <property type="molecule type" value="Genomic_DNA"/>
</dbReference>
<sequence>MDARISFADRLKTMQGDQPLDACPVRQVMQGIFGKWSTLLLQALGERPYRFGELRRLVPDISQRMLTQTLRDLERDGYVYRKVLPSKPPRVEYGLTALGASMLGPLTDLVVWASDNFAAVDAARRRFDADEAAGASGSG</sequence>
<evidence type="ECO:0000256" key="3">
    <source>
        <dbReference type="ARBA" id="ARBA00023163"/>
    </source>
</evidence>
<dbReference type="InterPro" id="IPR036390">
    <property type="entry name" value="WH_DNA-bd_sf"/>
</dbReference>
<organism evidence="5 6">
    <name type="scientific">Hoeflea olei</name>
    <dbReference type="NCBI Taxonomy" id="1480615"/>
    <lineage>
        <taxon>Bacteria</taxon>
        <taxon>Pseudomonadati</taxon>
        <taxon>Pseudomonadota</taxon>
        <taxon>Alphaproteobacteria</taxon>
        <taxon>Hyphomicrobiales</taxon>
        <taxon>Rhizobiaceae</taxon>
        <taxon>Hoeflea</taxon>
    </lineage>
</organism>
<dbReference type="Proteomes" id="UP000094795">
    <property type="component" value="Unassembled WGS sequence"/>
</dbReference>